<proteinExistence type="predicted"/>
<dbReference type="PANTHER" id="PTHR32332:SF33">
    <property type="entry name" value="NITRONATE MONOOXYGENASE DOMAIN-CONTAINING PROTEIN"/>
    <property type="match status" value="1"/>
</dbReference>
<reference evidence="1 2" key="1">
    <citation type="submission" date="2019-06" db="EMBL/GenBank/DDBJ databases">
        <title>Micromonospora ordensis sp. nov., isolated from deep marine sediment.</title>
        <authorList>
            <person name="Veyisoglu A."/>
            <person name="Carro L."/>
            <person name="Klenk H.-P."/>
            <person name="Sahin N."/>
        </authorList>
    </citation>
    <scope>NUCLEOTIDE SEQUENCE [LARGE SCALE GENOMIC DNA]</scope>
    <source>
        <strain evidence="1 2">S2509</strain>
    </source>
</reference>
<dbReference type="GO" id="GO:0004497">
    <property type="term" value="F:monooxygenase activity"/>
    <property type="evidence" value="ECO:0007669"/>
    <property type="project" value="UniProtKB-KW"/>
</dbReference>
<keyword evidence="1" id="KW-0503">Monooxygenase</keyword>
<organism evidence="1 2">
    <name type="scientific">Micromonospora orduensis</name>
    <dbReference type="NCBI Taxonomy" id="1420891"/>
    <lineage>
        <taxon>Bacteria</taxon>
        <taxon>Bacillati</taxon>
        <taxon>Actinomycetota</taxon>
        <taxon>Actinomycetes</taxon>
        <taxon>Micromonosporales</taxon>
        <taxon>Micromonosporaceae</taxon>
        <taxon>Micromonospora</taxon>
    </lineage>
</organism>
<dbReference type="Gene3D" id="3.20.20.70">
    <property type="entry name" value="Aldolase class I"/>
    <property type="match status" value="1"/>
</dbReference>
<gene>
    <name evidence="1" type="ORF">FHG89_14910</name>
</gene>
<evidence type="ECO:0000313" key="1">
    <source>
        <dbReference type="EMBL" id="TNH28497.1"/>
    </source>
</evidence>
<protein>
    <submittedName>
        <fullName evidence="1">Nitronate monooxygenase</fullName>
    </submittedName>
</protein>
<dbReference type="Proteomes" id="UP000306145">
    <property type="component" value="Unassembled WGS sequence"/>
</dbReference>
<dbReference type="OrthoDB" id="9778912at2"/>
<comment type="caution">
    <text evidence="1">The sequence shown here is derived from an EMBL/GenBank/DDBJ whole genome shotgun (WGS) entry which is preliminary data.</text>
</comment>
<keyword evidence="2" id="KW-1185">Reference proteome</keyword>
<keyword evidence="1" id="KW-0560">Oxidoreductase</keyword>
<name>A0A5C4QT57_9ACTN</name>
<dbReference type="RefSeq" id="WP_139584986.1">
    <property type="nucleotide sequence ID" value="NZ_VDFY01000155.1"/>
</dbReference>
<dbReference type="PANTHER" id="PTHR32332">
    <property type="entry name" value="2-NITROPROPANE DIOXYGENASE"/>
    <property type="match status" value="1"/>
</dbReference>
<evidence type="ECO:0000313" key="2">
    <source>
        <dbReference type="Proteomes" id="UP000306145"/>
    </source>
</evidence>
<dbReference type="AlphaFoldDB" id="A0A5C4QT57"/>
<accession>A0A5C4QT57</accession>
<dbReference type="SUPFAM" id="SSF51412">
    <property type="entry name" value="Inosine monophosphate dehydrogenase (IMPDH)"/>
    <property type="match status" value="1"/>
</dbReference>
<dbReference type="InterPro" id="IPR013785">
    <property type="entry name" value="Aldolase_TIM"/>
</dbReference>
<dbReference type="EMBL" id="VDFY01000155">
    <property type="protein sequence ID" value="TNH28497.1"/>
    <property type="molecule type" value="Genomic_DNA"/>
</dbReference>
<sequence length="468" mass="49922">MGVGVSSWQLAQAVARTGQLGVVSGVALDALLARRLQTGDDGGHVRRALARFPVPALAQAVLDRYFVAGGSPPDRPMRPVPKLSLRSRRQAQQLSVIANFVEVFLAKQGHDGPVGVNYLEKIQTATPAAVYGAMLAGVDFVLMGAGLPTEIPRLLDALAVHQPVRLSVTVHGALPGDDHHVTLDPQEVLGETPSPLRRPRLLAIVSSATLALYLARDPVTSPDGFVLEAPVAGGHSARPRGRLALDDDGEPVYGPRDHIDLSKVAALNLPFWLAGGQSSPEQLLAARAAGAAGVQVGTAFALCRESGLDDNLKRQLLREAAERTLVVRNDVRASPTGFPFKMVSLPGTVADDQVYADRPRLCDLGYLRTPFRRDDGTVGHRCPAEPVDEYVRKGGTVEDTVDSRCLCNGLVATVGLGQRRADGYLEPPLVTLGQDVAFLPHLTRQSDHYTAADVIRYLLTAPRTPTGP</sequence>
<dbReference type="Pfam" id="PF03060">
    <property type="entry name" value="NMO"/>
    <property type="match status" value="1"/>
</dbReference>